<organism evidence="1 2">
    <name type="scientific">Solanum commersonii</name>
    <name type="common">Commerson's wild potato</name>
    <name type="synonym">Commerson's nightshade</name>
    <dbReference type="NCBI Taxonomy" id="4109"/>
    <lineage>
        <taxon>Eukaryota</taxon>
        <taxon>Viridiplantae</taxon>
        <taxon>Streptophyta</taxon>
        <taxon>Embryophyta</taxon>
        <taxon>Tracheophyta</taxon>
        <taxon>Spermatophyta</taxon>
        <taxon>Magnoliopsida</taxon>
        <taxon>eudicotyledons</taxon>
        <taxon>Gunneridae</taxon>
        <taxon>Pentapetalae</taxon>
        <taxon>asterids</taxon>
        <taxon>lamiids</taxon>
        <taxon>Solanales</taxon>
        <taxon>Solanaceae</taxon>
        <taxon>Solanoideae</taxon>
        <taxon>Solaneae</taxon>
        <taxon>Solanum</taxon>
    </lineage>
</organism>
<reference evidence="1 2" key="1">
    <citation type="submission" date="2020-09" db="EMBL/GenBank/DDBJ databases">
        <title>De no assembly of potato wild relative species, Solanum commersonii.</title>
        <authorList>
            <person name="Cho K."/>
        </authorList>
    </citation>
    <scope>NUCLEOTIDE SEQUENCE [LARGE SCALE GENOMIC DNA]</scope>
    <source>
        <strain evidence="1">LZ3.2</strain>
        <tissue evidence="1">Leaf</tissue>
    </source>
</reference>
<proteinExistence type="predicted"/>
<dbReference type="Proteomes" id="UP000824120">
    <property type="component" value="Chromosome 9"/>
</dbReference>
<evidence type="ECO:0000313" key="2">
    <source>
        <dbReference type="Proteomes" id="UP000824120"/>
    </source>
</evidence>
<dbReference type="EMBL" id="JACXVP010000009">
    <property type="protein sequence ID" value="KAG5586534.1"/>
    <property type="molecule type" value="Genomic_DNA"/>
</dbReference>
<evidence type="ECO:0000313" key="1">
    <source>
        <dbReference type="EMBL" id="KAG5586534.1"/>
    </source>
</evidence>
<protein>
    <submittedName>
        <fullName evidence="1">Uncharacterized protein</fullName>
    </submittedName>
</protein>
<gene>
    <name evidence="1" type="ORF">H5410_046968</name>
</gene>
<keyword evidence="2" id="KW-1185">Reference proteome</keyword>
<accession>A0A9J5XHB2</accession>
<name>A0A9J5XHB2_SOLCO</name>
<sequence length="121" mass="13945">MGSEIYAEFSSINSIKDSILPIPLRPSVSQFSSVSKSQFSSIRSPKFINTHLSDEFCDYYKVVCVVTIYQNGSLSTLEDTFREFHWTTSCGLGEYRGRRRPGASFLLIWLMRNEERWSRVA</sequence>
<comment type="caution">
    <text evidence="1">The sequence shown here is derived from an EMBL/GenBank/DDBJ whole genome shotgun (WGS) entry which is preliminary data.</text>
</comment>
<dbReference type="AlphaFoldDB" id="A0A9J5XHB2"/>